<evidence type="ECO:0000313" key="1">
    <source>
        <dbReference type="EMBL" id="KUR72958.1"/>
    </source>
</evidence>
<sequence>MISGAVIADGSRNTISASAVGASASVTHNTATYQDLAIDDSVGGNITATATNLDSPVSVIGTVDGAVIDLGHDNSISLNAVGASAQFGVTDDVLGGVTVSHSLTVSGDVTLRAENNSAVTIQTDVGANGGGPQINGGTRNAFSGSAIGASAGVSVFAIVDDGTYSSQISIAEGSQINVTAINSGDVTIGSTDDPTQPATLTGATLGADSVDGSISMMAIGASGSVSSTAVVYAGSAEPSVAFGDVTFDVENSGSISSNVSITDLTLEGKNSISVGAVGTSVSNSARYISYTGDGISVSGTLGTITYGSSNSGAVFVGGGIGNASIGSGLGLVIAATAIGASAAFTLP</sequence>
<proteinExistence type="predicted"/>
<dbReference type="AlphaFoldDB" id="A0A117UY21"/>
<dbReference type="Proteomes" id="UP000058012">
    <property type="component" value="Unassembled WGS sequence"/>
</dbReference>
<reference evidence="1 2" key="1">
    <citation type="submission" date="2015-10" db="EMBL/GenBank/DDBJ databases">
        <title>Draft genome sequence of Novosphingobium fuchskuhlense DSM 25065 isolated from a surface water sample of the southwest basin of Lake Grosse Fuchskuhle.</title>
        <authorList>
            <person name="Ruckert C."/>
            <person name="Winkler A."/>
            <person name="Glaeser J."/>
            <person name="Grossart H.-P."/>
            <person name="Kalinowski J."/>
            <person name="Glaeser S."/>
        </authorList>
    </citation>
    <scope>NUCLEOTIDE SEQUENCE [LARGE SCALE GENOMIC DNA]</scope>
    <source>
        <strain evidence="1 2">FNE08-7</strain>
    </source>
</reference>
<accession>A0A117UY21</accession>
<gene>
    <name evidence="1" type="ORF">AQZ52_07080</name>
</gene>
<dbReference type="RefSeq" id="WP_067907784.1">
    <property type="nucleotide sequence ID" value="NZ_KQ954244.1"/>
</dbReference>
<name>A0A117UY21_9SPHN</name>
<dbReference type="EMBL" id="LLZS01000003">
    <property type="protein sequence ID" value="KUR72958.1"/>
    <property type="molecule type" value="Genomic_DNA"/>
</dbReference>
<comment type="caution">
    <text evidence="1">The sequence shown here is derived from an EMBL/GenBank/DDBJ whole genome shotgun (WGS) entry which is preliminary data.</text>
</comment>
<protein>
    <submittedName>
        <fullName evidence="1">Uncharacterized protein</fullName>
    </submittedName>
</protein>
<keyword evidence="2" id="KW-1185">Reference proteome</keyword>
<evidence type="ECO:0000313" key="2">
    <source>
        <dbReference type="Proteomes" id="UP000058012"/>
    </source>
</evidence>
<organism evidence="1 2">
    <name type="scientific">Novosphingobium fuchskuhlense</name>
    <dbReference type="NCBI Taxonomy" id="1117702"/>
    <lineage>
        <taxon>Bacteria</taxon>
        <taxon>Pseudomonadati</taxon>
        <taxon>Pseudomonadota</taxon>
        <taxon>Alphaproteobacteria</taxon>
        <taxon>Sphingomonadales</taxon>
        <taxon>Sphingomonadaceae</taxon>
        <taxon>Novosphingobium</taxon>
    </lineage>
</organism>